<dbReference type="GO" id="GO:0008033">
    <property type="term" value="P:tRNA processing"/>
    <property type="evidence" value="ECO:0000318"/>
    <property type="project" value="GO_Central"/>
</dbReference>
<gene>
    <name evidence="2" type="ORF">DDB_G0275625</name>
</gene>
<dbReference type="OMA" id="RNHINAY"/>
<dbReference type="FunFam" id="3.30.70.3000:FF:000006">
    <property type="entry name" value="Predicted protein"/>
    <property type="match status" value="1"/>
</dbReference>
<evidence type="ECO:0000259" key="1">
    <source>
        <dbReference type="Pfam" id="PF04446"/>
    </source>
</evidence>
<dbReference type="GO" id="GO:0005739">
    <property type="term" value="C:mitochondrion"/>
    <property type="evidence" value="ECO:0000304"/>
    <property type="project" value="dictyBase"/>
</dbReference>
<protein>
    <recommendedName>
        <fullName evidence="1">tRNAHis guanylyltransferase catalytic domain-containing protein</fullName>
    </recommendedName>
</protein>
<organism evidence="2 3">
    <name type="scientific">Dictyostelium discoideum</name>
    <name type="common">Social amoeba</name>
    <dbReference type="NCBI Taxonomy" id="44689"/>
    <lineage>
        <taxon>Eukaryota</taxon>
        <taxon>Amoebozoa</taxon>
        <taxon>Evosea</taxon>
        <taxon>Eumycetozoa</taxon>
        <taxon>Dictyostelia</taxon>
        <taxon>Dictyosteliales</taxon>
        <taxon>Dictyosteliaceae</taxon>
        <taxon>Dictyostelium</taxon>
    </lineage>
</organism>
<dbReference type="eggNOG" id="KOG2721">
    <property type="taxonomic scope" value="Eukaryota"/>
</dbReference>
<sequence>METKDKKKDMELLGDRMKSYEDDMKIQIEKNKPFIIRLDGHSFSKFTKNFNKPHDIRIHNAMIETSTVLLKTFMPTCIYTFSDEITMCFPSIDESTLEEGKEIPNLAYSGKVQKLISLSSGLASTVFFKSITNAQYDKDTELNLIKLLETCTPHFDARIFTLPSNQEIVNNLIWRSLVDCKRNSVANLGFAHFTPKQMLGLNNTEVKKKLLEEKSIIYENEPAWYRFGTYLKKEYYTLTTVSPNEPEKQITAIRSKVNCFSFDITKLSNSLNFISFKTLPEGFNLELIESK</sequence>
<dbReference type="KEGG" id="ddi:DDB_G0275625"/>
<dbReference type="GO" id="GO:0006400">
    <property type="term" value="P:tRNA modification"/>
    <property type="evidence" value="ECO:0007669"/>
    <property type="project" value="InterPro"/>
</dbReference>
<dbReference type="BRENDA" id="2.7.7.79">
    <property type="organism ID" value="1939"/>
</dbReference>
<dbReference type="RefSeq" id="XP_643565.1">
    <property type="nucleotide sequence ID" value="XM_638473.1"/>
</dbReference>
<dbReference type="AlphaFoldDB" id="Q86IE7"/>
<dbReference type="PANTHER" id="PTHR12729:SF1">
    <property type="entry name" value="TRNAHIS GUANYLYLTRANSFERASE CATALYTIC DOMAIN-CONTAINING PROTEIN"/>
    <property type="match status" value="1"/>
</dbReference>
<accession>Q552W3</accession>
<dbReference type="Pfam" id="PF04446">
    <property type="entry name" value="Thg1"/>
    <property type="match status" value="1"/>
</dbReference>
<dbReference type="PaxDb" id="44689-DDB0167144"/>
<dbReference type="EMBL" id="AAFI02000013">
    <property type="protein sequence ID" value="EAL69563.1"/>
    <property type="molecule type" value="Genomic_DNA"/>
</dbReference>
<name>Q86IE7_DICDI</name>
<accession>Q86IE7</accession>
<keyword evidence="3" id="KW-1185">Reference proteome</keyword>
<dbReference type="FunCoup" id="Q86IE7">
    <property type="interactions" value="8"/>
</dbReference>
<dbReference type="SMR" id="Q86IE7"/>
<dbReference type="GeneID" id="8620151"/>
<dbReference type="VEuPathDB" id="AmoebaDB:DDB_G0275625"/>
<dbReference type="dictyBase" id="DDB_G0275625">
    <property type="gene designation" value="tlp4"/>
</dbReference>
<dbReference type="GO" id="GO:0097745">
    <property type="term" value="P:mitochondrial tRNA 5'-end processing"/>
    <property type="evidence" value="ECO:0000314"/>
    <property type="project" value="dictyBase"/>
</dbReference>
<comment type="caution">
    <text evidence="2">The sequence shown here is derived from an EMBL/GenBank/DDBJ whole genome shotgun (WGS) entry which is preliminary data.</text>
</comment>
<dbReference type="Proteomes" id="UP000002195">
    <property type="component" value="Unassembled WGS sequence"/>
</dbReference>
<evidence type="ECO:0000313" key="3">
    <source>
        <dbReference type="Proteomes" id="UP000002195"/>
    </source>
</evidence>
<dbReference type="GO" id="GO:0042245">
    <property type="term" value="P:RNA repair"/>
    <property type="evidence" value="ECO:0000314"/>
    <property type="project" value="dictyBase"/>
</dbReference>
<dbReference type="InterPro" id="IPR024956">
    <property type="entry name" value="tRNAHis_GuaTrfase_cat"/>
</dbReference>
<dbReference type="PANTHER" id="PTHR12729">
    <property type="entry name" value="TRNA(HIS) GUANYLYLTRANSFERASE-RELATED"/>
    <property type="match status" value="1"/>
</dbReference>
<dbReference type="PhylomeDB" id="Q86IE7"/>
<evidence type="ECO:0000313" key="2">
    <source>
        <dbReference type="EMBL" id="EAL69563.1"/>
    </source>
</evidence>
<proteinExistence type="predicted"/>
<dbReference type="GO" id="GO:0000287">
    <property type="term" value="F:magnesium ion binding"/>
    <property type="evidence" value="ECO:0007669"/>
    <property type="project" value="InterPro"/>
</dbReference>
<dbReference type="InterPro" id="IPR007537">
    <property type="entry name" value="tRNAHis_GuaTrfase_Thg1"/>
</dbReference>
<dbReference type="HOGENOM" id="CLU_044271_3_0_1"/>
<feature type="domain" description="tRNAHis guanylyltransferase catalytic" evidence="1">
    <location>
        <begin position="15"/>
        <end position="163"/>
    </location>
</feature>
<dbReference type="InterPro" id="IPR038469">
    <property type="entry name" value="tRNAHis_GuaTrfase_Thg1_sf"/>
</dbReference>
<dbReference type="Gene3D" id="3.30.70.3000">
    <property type="match status" value="1"/>
</dbReference>
<dbReference type="GO" id="GO:0008193">
    <property type="term" value="F:tRNA guanylyltransferase activity"/>
    <property type="evidence" value="ECO:0000318"/>
    <property type="project" value="GO_Central"/>
</dbReference>
<reference evidence="2 3" key="1">
    <citation type="journal article" date="2005" name="Nature">
        <title>The genome of the social amoeba Dictyostelium discoideum.</title>
        <authorList>
            <consortium name="The Dictyostelium discoideum Sequencing Consortium"/>
            <person name="Eichinger L."/>
            <person name="Pachebat J.A."/>
            <person name="Glockner G."/>
            <person name="Rajandream M.A."/>
            <person name="Sucgang R."/>
            <person name="Berriman M."/>
            <person name="Song J."/>
            <person name="Olsen R."/>
            <person name="Szafranski K."/>
            <person name="Xu Q."/>
            <person name="Tunggal B."/>
            <person name="Kummerfeld S."/>
            <person name="Madera M."/>
            <person name="Konfortov B.A."/>
            <person name="Rivero F."/>
            <person name="Bankier A.T."/>
            <person name="Lehmann R."/>
            <person name="Hamlin N."/>
            <person name="Davies R."/>
            <person name="Gaudet P."/>
            <person name="Fey P."/>
            <person name="Pilcher K."/>
            <person name="Chen G."/>
            <person name="Saunders D."/>
            <person name="Sodergren E."/>
            <person name="Davis P."/>
            <person name="Kerhornou A."/>
            <person name="Nie X."/>
            <person name="Hall N."/>
            <person name="Anjard C."/>
            <person name="Hemphill L."/>
            <person name="Bason N."/>
            <person name="Farbrother P."/>
            <person name="Desany B."/>
            <person name="Just E."/>
            <person name="Morio T."/>
            <person name="Rost R."/>
            <person name="Churcher C."/>
            <person name="Cooper J."/>
            <person name="Haydock S."/>
            <person name="van Driessche N."/>
            <person name="Cronin A."/>
            <person name="Goodhead I."/>
            <person name="Muzny D."/>
            <person name="Mourier T."/>
            <person name="Pain A."/>
            <person name="Lu M."/>
            <person name="Harper D."/>
            <person name="Lindsay R."/>
            <person name="Hauser H."/>
            <person name="James K."/>
            <person name="Quiles M."/>
            <person name="Madan Babu M."/>
            <person name="Saito T."/>
            <person name="Buchrieser C."/>
            <person name="Wardroper A."/>
            <person name="Felder M."/>
            <person name="Thangavelu M."/>
            <person name="Johnson D."/>
            <person name="Knights A."/>
            <person name="Loulseged H."/>
            <person name="Mungall K."/>
            <person name="Oliver K."/>
            <person name="Price C."/>
            <person name="Quail M.A."/>
            <person name="Urushihara H."/>
            <person name="Hernandez J."/>
            <person name="Rabbinowitsch E."/>
            <person name="Steffen D."/>
            <person name="Sanders M."/>
            <person name="Ma J."/>
            <person name="Kohara Y."/>
            <person name="Sharp S."/>
            <person name="Simmonds M."/>
            <person name="Spiegler S."/>
            <person name="Tivey A."/>
            <person name="Sugano S."/>
            <person name="White B."/>
            <person name="Walker D."/>
            <person name="Woodward J."/>
            <person name="Winckler T."/>
            <person name="Tanaka Y."/>
            <person name="Shaulsky G."/>
            <person name="Schleicher M."/>
            <person name="Weinstock G."/>
            <person name="Rosenthal A."/>
            <person name="Cox E.C."/>
            <person name="Chisholm R.L."/>
            <person name="Gibbs R."/>
            <person name="Loomis W.F."/>
            <person name="Platzer M."/>
            <person name="Kay R.R."/>
            <person name="Williams J."/>
            <person name="Dear P.H."/>
            <person name="Noegel A.A."/>
            <person name="Barrell B."/>
            <person name="Kuspa A."/>
        </authorList>
    </citation>
    <scope>NUCLEOTIDE SEQUENCE [LARGE SCALE GENOMIC DNA]</scope>
    <source>
        <strain evidence="2 3">AX4</strain>
    </source>
</reference>
<dbReference type="InParanoid" id="Q86IE7"/>